<feature type="domain" description="ABC transmembrane type-2" evidence="6">
    <location>
        <begin position="123"/>
        <end position="347"/>
    </location>
</feature>
<dbReference type="InterPro" id="IPR013525">
    <property type="entry name" value="ABC2_TM"/>
</dbReference>
<name>A0A7V3YLB9_9BACT</name>
<feature type="transmembrane region" description="Helical" evidence="5">
    <location>
        <begin position="21"/>
        <end position="41"/>
    </location>
</feature>
<evidence type="ECO:0000256" key="2">
    <source>
        <dbReference type="ARBA" id="ARBA00022692"/>
    </source>
</evidence>
<sequence>MKVFWFFLVAHGKNMFRDRMTLFWFFGFPVLFVFLFGLIFGNAGDSWNVRLGVVEDARLSFVLSVFGNVRGVEIIRGSQEEELEALKRGQRDVVVVFEEGNIVLLTPPQHAEKAQFLSGVLRGMFLEKELKRHGLLSPVDVTVRTLAFPRFRQIEYFLPGVLAMALMQLGLFGSLDFVELREKKVTRYLFALPVQRSVLLLSEVTMRVGIALLQTVVILAAGWAFFQVRYMGALLPLLSWVLFGSATFVSLGYLLTSFARTVESASGLVQMVQFPMMFLSGIFFPPEMMPQSLRFVVRLFPLSYLGDALRHVTVGVPTQFGLRVDFLVLFIWLLGSFLLAVRFFRWE</sequence>
<feature type="transmembrane region" description="Helical" evidence="5">
    <location>
        <begin position="237"/>
        <end position="255"/>
    </location>
</feature>
<organism evidence="7">
    <name type="scientific">Candidatus Caldatribacterium californiense</name>
    <dbReference type="NCBI Taxonomy" id="1454726"/>
    <lineage>
        <taxon>Bacteria</taxon>
        <taxon>Pseudomonadati</taxon>
        <taxon>Atribacterota</taxon>
        <taxon>Atribacteria</taxon>
        <taxon>Atribacterales</taxon>
        <taxon>Candidatus Caldatribacteriaceae</taxon>
        <taxon>Candidatus Caldatribacterium</taxon>
    </lineage>
</organism>
<keyword evidence="3 5" id="KW-1133">Transmembrane helix</keyword>
<evidence type="ECO:0000256" key="1">
    <source>
        <dbReference type="ARBA" id="ARBA00004141"/>
    </source>
</evidence>
<accession>A0A7V3YLB9</accession>
<dbReference type="EMBL" id="DTEN01000130">
    <property type="protein sequence ID" value="HGI74691.1"/>
    <property type="molecule type" value="Genomic_DNA"/>
</dbReference>
<feature type="transmembrane region" description="Helical" evidence="5">
    <location>
        <begin position="198"/>
        <end position="225"/>
    </location>
</feature>
<keyword evidence="4 5" id="KW-0472">Membrane</keyword>
<proteinExistence type="predicted"/>
<feature type="transmembrane region" description="Helical" evidence="5">
    <location>
        <begin position="326"/>
        <end position="344"/>
    </location>
</feature>
<dbReference type="PROSITE" id="PS51012">
    <property type="entry name" value="ABC_TM2"/>
    <property type="match status" value="1"/>
</dbReference>
<feature type="transmembrane region" description="Helical" evidence="5">
    <location>
        <begin position="156"/>
        <end position="178"/>
    </location>
</feature>
<dbReference type="PANTHER" id="PTHR43027:SF2">
    <property type="entry name" value="TRANSPORT PERMEASE PROTEIN"/>
    <property type="match status" value="1"/>
</dbReference>
<feature type="transmembrane region" description="Helical" evidence="5">
    <location>
        <begin position="267"/>
        <end position="284"/>
    </location>
</feature>
<reference evidence="7" key="1">
    <citation type="journal article" date="2020" name="mSystems">
        <title>Genome- and Community-Level Interaction Insights into Carbon Utilization and Element Cycling Functions of Hydrothermarchaeota in Hydrothermal Sediment.</title>
        <authorList>
            <person name="Zhou Z."/>
            <person name="Liu Y."/>
            <person name="Xu W."/>
            <person name="Pan J."/>
            <person name="Luo Z.H."/>
            <person name="Li M."/>
        </authorList>
    </citation>
    <scope>NUCLEOTIDE SEQUENCE [LARGE SCALE GENOMIC DNA]</scope>
    <source>
        <strain evidence="7">SpSt-716</strain>
    </source>
</reference>
<evidence type="ECO:0000256" key="4">
    <source>
        <dbReference type="ARBA" id="ARBA00023136"/>
    </source>
</evidence>
<comment type="subcellular location">
    <subcellularLocation>
        <location evidence="1">Membrane</location>
        <topology evidence="1">Multi-pass membrane protein</topology>
    </subcellularLocation>
</comment>
<dbReference type="PANTHER" id="PTHR43027">
    <property type="entry name" value="DOXORUBICIN RESISTANCE ABC TRANSPORTER PERMEASE PROTEIN DRRC-RELATED"/>
    <property type="match status" value="1"/>
</dbReference>
<keyword evidence="2 5" id="KW-0812">Transmembrane</keyword>
<evidence type="ECO:0000256" key="5">
    <source>
        <dbReference type="SAM" id="Phobius"/>
    </source>
</evidence>
<protein>
    <submittedName>
        <fullName evidence="7">ABC transporter permease</fullName>
    </submittedName>
</protein>
<comment type="caution">
    <text evidence="7">The sequence shown here is derived from an EMBL/GenBank/DDBJ whole genome shotgun (WGS) entry which is preliminary data.</text>
</comment>
<evidence type="ECO:0000259" key="6">
    <source>
        <dbReference type="PROSITE" id="PS51012"/>
    </source>
</evidence>
<gene>
    <name evidence="7" type="ORF">ENU96_03300</name>
</gene>
<dbReference type="Pfam" id="PF12698">
    <property type="entry name" value="ABC2_membrane_3"/>
    <property type="match status" value="1"/>
</dbReference>
<dbReference type="GO" id="GO:0140359">
    <property type="term" value="F:ABC-type transporter activity"/>
    <property type="evidence" value="ECO:0007669"/>
    <property type="project" value="InterPro"/>
</dbReference>
<evidence type="ECO:0000256" key="3">
    <source>
        <dbReference type="ARBA" id="ARBA00022989"/>
    </source>
</evidence>
<dbReference type="InterPro" id="IPR052902">
    <property type="entry name" value="ABC-2_transporter"/>
</dbReference>
<dbReference type="GO" id="GO:0016020">
    <property type="term" value="C:membrane"/>
    <property type="evidence" value="ECO:0007669"/>
    <property type="project" value="UniProtKB-SubCell"/>
</dbReference>
<dbReference type="InterPro" id="IPR047817">
    <property type="entry name" value="ABC2_TM_bact-type"/>
</dbReference>
<dbReference type="AlphaFoldDB" id="A0A7V3YLB9"/>
<evidence type="ECO:0000313" key="7">
    <source>
        <dbReference type="EMBL" id="HGI74691.1"/>
    </source>
</evidence>